<proteinExistence type="predicted"/>
<name>A0AAD6HE58_9EURO</name>
<sequence length="114" mass="12702">MPTTMHILCMLNVEGAPGVFEFKPSDGYNPYGSRKLAAMISVAEFPDSVNQWSMRVVIYSTPIRNLDRSWNCQNWVGDALEQLGAAGYLTAVQRESAYHQMIRVVMQARDGSSA</sequence>
<protein>
    <submittedName>
        <fullName evidence="1">Uncharacterized protein</fullName>
    </submittedName>
</protein>
<reference evidence="1" key="2">
    <citation type="submission" date="2023-01" db="EMBL/GenBank/DDBJ databases">
        <authorList>
            <person name="Petersen C."/>
        </authorList>
    </citation>
    <scope>NUCLEOTIDE SEQUENCE</scope>
    <source>
        <strain evidence="1">IBT 17514</strain>
    </source>
</reference>
<dbReference type="Proteomes" id="UP001215712">
    <property type="component" value="Unassembled WGS sequence"/>
</dbReference>
<evidence type="ECO:0000313" key="1">
    <source>
        <dbReference type="EMBL" id="KAJ5709755.1"/>
    </source>
</evidence>
<evidence type="ECO:0000313" key="2">
    <source>
        <dbReference type="Proteomes" id="UP001215712"/>
    </source>
</evidence>
<reference evidence="1" key="1">
    <citation type="journal article" date="2023" name="IMA Fungus">
        <title>Comparative genomic study of the Penicillium genus elucidates a diverse pangenome and 15 lateral gene transfer events.</title>
        <authorList>
            <person name="Petersen C."/>
            <person name="Sorensen T."/>
            <person name="Nielsen M.R."/>
            <person name="Sondergaard T.E."/>
            <person name="Sorensen J.L."/>
            <person name="Fitzpatrick D.A."/>
            <person name="Frisvad J.C."/>
            <person name="Nielsen K.L."/>
        </authorList>
    </citation>
    <scope>NUCLEOTIDE SEQUENCE</scope>
    <source>
        <strain evidence="1">IBT 17514</strain>
    </source>
</reference>
<organism evidence="1 2">
    <name type="scientific">Penicillium malachiteum</name>
    <dbReference type="NCBI Taxonomy" id="1324776"/>
    <lineage>
        <taxon>Eukaryota</taxon>
        <taxon>Fungi</taxon>
        <taxon>Dikarya</taxon>
        <taxon>Ascomycota</taxon>
        <taxon>Pezizomycotina</taxon>
        <taxon>Eurotiomycetes</taxon>
        <taxon>Eurotiomycetidae</taxon>
        <taxon>Eurotiales</taxon>
        <taxon>Aspergillaceae</taxon>
        <taxon>Penicillium</taxon>
    </lineage>
</organism>
<gene>
    <name evidence="1" type="ORF">N7493_010046</name>
</gene>
<comment type="caution">
    <text evidence="1">The sequence shown here is derived from an EMBL/GenBank/DDBJ whole genome shotgun (WGS) entry which is preliminary data.</text>
</comment>
<keyword evidence="2" id="KW-1185">Reference proteome</keyword>
<accession>A0AAD6HE58</accession>
<dbReference type="EMBL" id="JAQJAN010000018">
    <property type="protein sequence ID" value="KAJ5709755.1"/>
    <property type="molecule type" value="Genomic_DNA"/>
</dbReference>
<dbReference type="AlphaFoldDB" id="A0AAD6HE58"/>